<dbReference type="EMBL" id="JAFKCV010000002">
    <property type="protein sequence ID" value="MBN7824590.1"/>
    <property type="molecule type" value="Genomic_DNA"/>
</dbReference>
<organism evidence="2 3">
    <name type="scientific">Bowmanella dokdonensis</name>
    <dbReference type="NCBI Taxonomy" id="751969"/>
    <lineage>
        <taxon>Bacteria</taxon>
        <taxon>Pseudomonadati</taxon>
        <taxon>Pseudomonadota</taxon>
        <taxon>Gammaproteobacteria</taxon>
        <taxon>Alteromonadales</taxon>
        <taxon>Alteromonadaceae</taxon>
        <taxon>Bowmanella</taxon>
    </lineage>
</organism>
<dbReference type="PANTHER" id="PTHR34385:SF1">
    <property type="entry name" value="PEPTIDOGLYCAN L-ALANYL-D-GLUTAMATE ENDOPEPTIDASE CWLK"/>
    <property type="match status" value="1"/>
</dbReference>
<evidence type="ECO:0000259" key="1">
    <source>
        <dbReference type="Pfam" id="PF02557"/>
    </source>
</evidence>
<name>A0A939DLZ4_9ALTE</name>
<dbReference type="CDD" id="cd14847">
    <property type="entry name" value="DD-carboxypeptidase_like"/>
    <property type="match status" value="1"/>
</dbReference>
<dbReference type="InterPro" id="IPR052179">
    <property type="entry name" value="DD-CPase-like"/>
</dbReference>
<dbReference type="PANTHER" id="PTHR34385">
    <property type="entry name" value="D-ALANYL-D-ALANINE CARBOXYPEPTIDASE"/>
    <property type="match status" value="1"/>
</dbReference>
<accession>A0A939DLZ4</accession>
<dbReference type="RefSeq" id="WP_206572690.1">
    <property type="nucleotide sequence ID" value="NZ_JAFKCV010000002.1"/>
</dbReference>
<evidence type="ECO:0000313" key="2">
    <source>
        <dbReference type="EMBL" id="MBN7824590.1"/>
    </source>
</evidence>
<keyword evidence="3" id="KW-1185">Reference proteome</keyword>
<protein>
    <submittedName>
        <fullName evidence="2">M15 family metallopeptidase</fullName>
    </submittedName>
</protein>
<dbReference type="AlphaFoldDB" id="A0A939DLZ4"/>
<dbReference type="Proteomes" id="UP000664654">
    <property type="component" value="Unassembled WGS sequence"/>
</dbReference>
<dbReference type="Pfam" id="PF02557">
    <property type="entry name" value="VanY"/>
    <property type="match status" value="1"/>
</dbReference>
<dbReference type="SUPFAM" id="SSF55166">
    <property type="entry name" value="Hedgehog/DD-peptidase"/>
    <property type="match status" value="1"/>
</dbReference>
<dbReference type="GO" id="GO:0006508">
    <property type="term" value="P:proteolysis"/>
    <property type="evidence" value="ECO:0007669"/>
    <property type="project" value="InterPro"/>
</dbReference>
<dbReference type="Gene3D" id="3.30.1380.10">
    <property type="match status" value="1"/>
</dbReference>
<proteinExistence type="predicted"/>
<comment type="caution">
    <text evidence="2">The sequence shown here is derived from an EMBL/GenBank/DDBJ whole genome shotgun (WGS) entry which is preliminary data.</text>
</comment>
<feature type="domain" description="D-alanyl-D-alanine carboxypeptidase-like core" evidence="1">
    <location>
        <begin position="22"/>
        <end position="176"/>
    </location>
</feature>
<sequence length="224" mass="25368">MLSAAQLTGQDDSLLVEVGDGHRLLEQVAEDFIRMQQAARNAGIDLALVSSYRSFDRQLTIWNEKWQGKRPILDKAGLPLPTEELNDEEKLAAILTWSALPGASRHHWGTDMDLFDAEQVKRQGHVFELVAAEYQPGGPCYGLATWLKQHASRYGFFRPYDQYYGGVAVEPWHVSHRESALTFETQLSLSVLTEVIRQADILGKQLVLERLSGIYQRYIRLPSV</sequence>
<reference evidence="2" key="1">
    <citation type="submission" date="2021-03" db="EMBL/GenBank/DDBJ databases">
        <title>novel species isolated from a fishpond in China.</title>
        <authorList>
            <person name="Lu H."/>
            <person name="Cai Z."/>
        </authorList>
    </citation>
    <scope>NUCLEOTIDE SEQUENCE</scope>
    <source>
        <strain evidence="2">JCM 30855</strain>
    </source>
</reference>
<evidence type="ECO:0000313" key="3">
    <source>
        <dbReference type="Proteomes" id="UP000664654"/>
    </source>
</evidence>
<dbReference type="InterPro" id="IPR009045">
    <property type="entry name" value="Zn_M74/Hedgehog-like"/>
</dbReference>
<dbReference type="GO" id="GO:0008233">
    <property type="term" value="F:peptidase activity"/>
    <property type="evidence" value="ECO:0007669"/>
    <property type="project" value="InterPro"/>
</dbReference>
<dbReference type="InterPro" id="IPR003709">
    <property type="entry name" value="VanY-like_core_dom"/>
</dbReference>
<gene>
    <name evidence="2" type="ORF">J0A66_05050</name>
</gene>